<sequence>MSTQQPISTADRITARSQRGASALVQFVVLAVAAVAATVLGWVVAGVDAQSGPLWVLAVIPAGIICFAAFLLATTWSMRAAVAGVAAPRVGGGVLLAAMLACGAAAVLVRAQGDDVPQWAWAVPAALALIVAALTLLAGARRRRGAARRVRLRSGRQVEATITDDGLAAFAPSPNPKIATLTVMFYDNAGAQRWVRTGALQAPGRPLGVGEMATLWFDPAHPDDVSRILIEADNGASRIIPATVKS</sequence>
<evidence type="ECO:0000313" key="3">
    <source>
        <dbReference type="Proteomes" id="UP001501581"/>
    </source>
</evidence>
<proteinExistence type="predicted"/>
<feature type="transmembrane region" description="Helical" evidence="1">
    <location>
        <begin position="121"/>
        <end position="140"/>
    </location>
</feature>
<feature type="transmembrane region" description="Helical" evidence="1">
    <location>
        <begin position="55"/>
        <end position="78"/>
    </location>
</feature>
<gene>
    <name evidence="2" type="ORF">GCM10009668_13900</name>
</gene>
<evidence type="ECO:0000256" key="1">
    <source>
        <dbReference type="SAM" id="Phobius"/>
    </source>
</evidence>
<dbReference type="EMBL" id="BAAALG010000005">
    <property type="protein sequence ID" value="GAA1097835.1"/>
    <property type="molecule type" value="Genomic_DNA"/>
</dbReference>
<feature type="transmembrane region" description="Helical" evidence="1">
    <location>
        <begin position="90"/>
        <end position="109"/>
    </location>
</feature>
<comment type="caution">
    <text evidence="2">The sequence shown here is derived from an EMBL/GenBank/DDBJ whole genome shotgun (WGS) entry which is preliminary data.</text>
</comment>
<keyword evidence="1" id="KW-0812">Transmembrane</keyword>
<dbReference type="Proteomes" id="UP001501581">
    <property type="component" value="Unassembled WGS sequence"/>
</dbReference>
<dbReference type="RefSeq" id="WP_343992726.1">
    <property type="nucleotide sequence ID" value="NZ_BAAALG010000005.1"/>
</dbReference>
<reference evidence="2 3" key="1">
    <citation type="journal article" date="2019" name="Int. J. Syst. Evol. Microbiol.">
        <title>The Global Catalogue of Microorganisms (GCM) 10K type strain sequencing project: providing services to taxonomists for standard genome sequencing and annotation.</title>
        <authorList>
            <consortium name="The Broad Institute Genomics Platform"/>
            <consortium name="The Broad Institute Genome Sequencing Center for Infectious Disease"/>
            <person name="Wu L."/>
            <person name="Ma J."/>
        </authorList>
    </citation>
    <scope>NUCLEOTIDE SEQUENCE [LARGE SCALE GENOMIC DNA]</scope>
    <source>
        <strain evidence="2 3">JCM 13008</strain>
    </source>
</reference>
<feature type="transmembrane region" description="Helical" evidence="1">
    <location>
        <begin position="21"/>
        <end position="43"/>
    </location>
</feature>
<keyword evidence="3" id="KW-1185">Reference proteome</keyword>
<accession>A0ABN1TQA6</accession>
<protein>
    <submittedName>
        <fullName evidence="2">Uncharacterized protein</fullName>
    </submittedName>
</protein>
<keyword evidence="1" id="KW-0472">Membrane</keyword>
<keyword evidence="1" id="KW-1133">Transmembrane helix</keyword>
<organism evidence="2 3">
    <name type="scientific">Nocardioides dubius</name>
    <dbReference type="NCBI Taxonomy" id="317019"/>
    <lineage>
        <taxon>Bacteria</taxon>
        <taxon>Bacillati</taxon>
        <taxon>Actinomycetota</taxon>
        <taxon>Actinomycetes</taxon>
        <taxon>Propionibacteriales</taxon>
        <taxon>Nocardioidaceae</taxon>
        <taxon>Nocardioides</taxon>
    </lineage>
</organism>
<name>A0ABN1TQA6_9ACTN</name>
<evidence type="ECO:0000313" key="2">
    <source>
        <dbReference type="EMBL" id="GAA1097835.1"/>
    </source>
</evidence>